<dbReference type="AlphaFoldDB" id="A0A5K7YE37"/>
<evidence type="ECO:0008006" key="3">
    <source>
        <dbReference type="Google" id="ProtNLM"/>
    </source>
</evidence>
<evidence type="ECO:0000313" key="2">
    <source>
        <dbReference type="Proteomes" id="UP000427906"/>
    </source>
</evidence>
<keyword evidence="2" id="KW-1185">Reference proteome</keyword>
<sequence length="143" mass="15618">MTDGTFERVQHSDDRMYGPTKLLLCGFSGAAQPKFKAVLKMAGLGDTEILWANESHEKTPLTDLLALPDGNGAGKASELPRAIIVSGITQNQLHGLMNLCRKTGMQQSLWAALTPTSETWALARLLTELQAERKALSGRRKKK</sequence>
<dbReference type="KEGG" id="dalk:DSCA_06350"/>
<proteinExistence type="predicted"/>
<dbReference type="RefSeq" id="WP_155315040.1">
    <property type="nucleotide sequence ID" value="NZ_AP021874.1"/>
</dbReference>
<dbReference type="Proteomes" id="UP000427906">
    <property type="component" value="Chromosome"/>
</dbReference>
<dbReference type="Pfam" id="PF12646">
    <property type="entry name" value="DUF3783"/>
    <property type="match status" value="1"/>
</dbReference>
<dbReference type="OrthoDB" id="5472192at2"/>
<organism evidence="1 2">
    <name type="scientific">Desulfosarcina alkanivorans</name>
    <dbReference type="NCBI Taxonomy" id="571177"/>
    <lineage>
        <taxon>Bacteria</taxon>
        <taxon>Pseudomonadati</taxon>
        <taxon>Thermodesulfobacteriota</taxon>
        <taxon>Desulfobacteria</taxon>
        <taxon>Desulfobacterales</taxon>
        <taxon>Desulfosarcinaceae</taxon>
        <taxon>Desulfosarcina</taxon>
    </lineage>
</organism>
<reference evidence="1 2" key="1">
    <citation type="submission" date="2019-11" db="EMBL/GenBank/DDBJ databases">
        <title>Comparative genomics of hydrocarbon-degrading Desulfosarcina strains.</title>
        <authorList>
            <person name="Watanabe M."/>
            <person name="Kojima H."/>
            <person name="Fukui M."/>
        </authorList>
    </citation>
    <scope>NUCLEOTIDE SEQUENCE [LARGE SCALE GENOMIC DNA]</scope>
    <source>
        <strain evidence="1 2">PL12</strain>
    </source>
</reference>
<accession>A0A5K7YE37</accession>
<name>A0A5K7YE37_9BACT</name>
<evidence type="ECO:0000313" key="1">
    <source>
        <dbReference type="EMBL" id="BBO66705.1"/>
    </source>
</evidence>
<protein>
    <recommendedName>
        <fullName evidence="3">DUF3783 domain-containing protein</fullName>
    </recommendedName>
</protein>
<gene>
    <name evidence="1" type="ORF">DSCA_06350</name>
</gene>
<dbReference type="InterPro" id="IPR016621">
    <property type="entry name" value="UCP014543"/>
</dbReference>
<dbReference type="EMBL" id="AP021874">
    <property type="protein sequence ID" value="BBO66705.1"/>
    <property type="molecule type" value="Genomic_DNA"/>
</dbReference>